<dbReference type="Gene3D" id="3.30.70.270">
    <property type="match status" value="1"/>
</dbReference>
<feature type="transmembrane region" description="Helical" evidence="1">
    <location>
        <begin position="120"/>
        <end position="138"/>
    </location>
</feature>
<dbReference type="RefSeq" id="WP_028106783.1">
    <property type="nucleotide sequence ID" value="NZ_LVVL01000001.1"/>
</dbReference>
<comment type="caution">
    <text evidence="3">The sequence shown here is derived from an EMBL/GenBank/DDBJ whole genome shotgun (WGS) entry which is preliminary data.</text>
</comment>
<dbReference type="PANTHER" id="PTHR33121">
    <property type="entry name" value="CYCLIC DI-GMP PHOSPHODIESTERASE PDEF"/>
    <property type="match status" value="1"/>
</dbReference>
<dbReference type="PANTHER" id="PTHR33121:SF79">
    <property type="entry name" value="CYCLIC DI-GMP PHOSPHODIESTERASE PDED-RELATED"/>
    <property type="match status" value="1"/>
</dbReference>
<feature type="transmembrane region" description="Helical" evidence="1">
    <location>
        <begin position="76"/>
        <end position="92"/>
    </location>
</feature>
<dbReference type="InterPro" id="IPR029787">
    <property type="entry name" value="Nucleotide_cyclase"/>
</dbReference>
<dbReference type="Pfam" id="PF00990">
    <property type="entry name" value="GGDEF"/>
    <property type="match status" value="1"/>
</dbReference>
<gene>
    <name evidence="3" type="ORF">A3783_09225</name>
</gene>
<dbReference type="InterPro" id="IPR043128">
    <property type="entry name" value="Rev_trsase/Diguanyl_cyclase"/>
</dbReference>
<feature type="transmembrane region" description="Helical" evidence="1">
    <location>
        <begin position="16"/>
        <end position="35"/>
    </location>
</feature>
<proteinExistence type="predicted"/>
<dbReference type="SMART" id="SM00267">
    <property type="entry name" value="GGDEF"/>
    <property type="match status" value="1"/>
</dbReference>
<sequence length="614" mass="70538">MPIKTVDKIVQNQQRWIGNFAFFLMSAGALIFWITTDETIQNAYLNRSTIVSVLVLIGLMTFLISRSRLSNRYQSHLLSVMFLIIPVTSISLLPYAAVTVWASCFLFLMIALIAYDRIMMWYAVVIIVATNGYVMLRSETVSVEIDPTDHYARLGMIGIAICIAFIINHLHLRHLHRLQVLANQLHDAARHDLQTQLLNMRGLEERFAQPDHQQLLLVGVHLENYYELARYFGDEIQERVLFDCIERLKTLLPPHLGMVRVEGGTLVVVMEKPPGVSCQEEMERLSQQMSAPYQVDRHQIYVNLYIVIDDGAVHPSSMTKRIQQITSALPESVRNSEKVMCLNEQWRDEQALRVEAAQALSQADINHDFYLVYQLQYDSDQDRFIGLEALVRWNSPIPGAGRPTVFIPIAEKSDLIIRLGEWIFEEGCKTRKQLIGLVPDDFSLSVNVSPRQLTHDSFMPFIERMLLKYSLQPKQIKIEITESQALDFESQSILRALRRIKTLDFPVSLDDFGTGHASYHVLERLLPLRQLKVPKQFIEQVEESEKRQSILESIFQLSQSMHVECIVEGVETDEEVRIAKNIGIHLFQGYFFAKPVVLEEIICLLQLKQAEVTD</sequence>
<dbReference type="InterPro" id="IPR000160">
    <property type="entry name" value="GGDEF_dom"/>
</dbReference>
<dbReference type="SUPFAM" id="SSF141868">
    <property type="entry name" value="EAL domain-like"/>
    <property type="match status" value="1"/>
</dbReference>
<keyword evidence="1" id="KW-1133">Transmembrane helix</keyword>
<accession>A0ABX2VCX4</accession>
<dbReference type="EMBL" id="LVVL01000001">
    <property type="protein sequence ID" value="OAN16088.1"/>
    <property type="molecule type" value="Genomic_DNA"/>
</dbReference>
<evidence type="ECO:0000259" key="2">
    <source>
        <dbReference type="PROSITE" id="PS50883"/>
    </source>
</evidence>
<keyword evidence="4" id="KW-1185">Reference proteome</keyword>
<dbReference type="InterPro" id="IPR001633">
    <property type="entry name" value="EAL_dom"/>
</dbReference>
<feature type="domain" description="EAL" evidence="2">
    <location>
        <begin position="353"/>
        <end position="609"/>
    </location>
</feature>
<dbReference type="Proteomes" id="UP000078447">
    <property type="component" value="Unassembled WGS sequence"/>
</dbReference>
<protein>
    <recommendedName>
        <fullName evidence="2">EAL domain-containing protein</fullName>
    </recommendedName>
</protein>
<dbReference type="PROSITE" id="PS50883">
    <property type="entry name" value="EAL"/>
    <property type="match status" value="1"/>
</dbReference>
<keyword evidence="1" id="KW-0812">Transmembrane</keyword>
<keyword evidence="1" id="KW-0472">Membrane</keyword>
<name>A0ABX2VCX4_9BACL</name>
<dbReference type="CDD" id="cd01948">
    <property type="entry name" value="EAL"/>
    <property type="match status" value="1"/>
</dbReference>
<reference evidence="3 4" key="1">
    <citation type="submission" date="2016-03" db="EMBL/GenBank/DDBJ databases">
        <authorList>
            <person name="Cho S.-Y."/>
            <person name="Lim S."/>
            <person name="Kim H."/>
            <person name="Soh E.H."/>
            <person name="Moon J.S."/>
        </authorList>
    </citation>
    <scope>NUCLEOTIDE SEQUENCE [LARGE SCALE GENOMIC DNA]</scope>
    <source>
        <strain evidence="3 4">KCTC 3810</strain>
    </source>
</reference>
<organism evidence="3 4">
    <name type="scientific">Exiguobacterium undae</name>
    <dbReference type="NCBI Taxonomy" id="169177"/>
    <lineage>
        <taxon>Bacteria</taxon>
        <taxon>Bacillati</taxon>
        <taxon>Bacillota</taxon>
        <taxon>Bacilli</taxon>
        <taxon>Bacillales</taxon>
        <taxon>Bacillales Family XII. Incertae Sedis</taxon>
        <taxon>Exiguobacterium</taxon>
    </lineage>
</organism>
<dbReference type="SMART" id="SM00052">
    <property type="entry name" value="EAL"/>
    <property type="match status" value="1"/>
</dbReference>
<feature type="transmembrane region" description="Helical" evidence="1">
    <location>
        <begin position="150"/>
        <end position="170"/>
    </location>
</feature>
<evidence type="ECO:0000256" key="1">
    <source>
        <dbReference type="SAM" id="Phobius"/>
    </source>
</evidence>
<evidence type="ECO:0000313" key="3">
    <source>
        <dbReference type="EMBL" id="OAN16088.1"/>
    </source>
</evidence>
<feature type="transmembrane region" description="Helical" evidence="1">
    <location>
        <begin position="47"/>
        <end position="64"/>
    </location>
</feature>
<evidence type="ECO:0000313" key="4">
    <source>
        <dbReference type="Proteomes" id="UP000078447"/>
    </source>
</evidence>
<dbReference type="Pfam" id="PF00563">
    <property type="entry name" value="EAL"/>
    <property type="match status" value="1"/>
</dbReference>
<dbReference type="InterPro" id="IPR035919">
    <property type="entry name" value="EAL_sf"/>
</dbReference>
<dbReference type="Gene3D" id="3.20.20.450">
    <property type="entry name" value="EAL domain"/>
    <property type="match status" value="1"/>
</dbReference>
<dbReference type="InterPro" id="IPR050706">
    <property type="entry name" value="Cyclic-di-GMP_PDE-like"/>
</dbReference>
<dbReference type="SUPFAM" id="SSF55073">
    <property type="entry name" value="Nucleotide cyclase"/>
    <property type="match status" value="1"/>
</dbReference>